<evidence type="ECO:0000313" key="5">
    <source>
        <dbReference type="Proteomes" id="UP000565785"/>
    </source>
</evidence>
<dbReference type="InterPro" id="IPR056898">
    <property type="entry name" value="Ig_NUP210_6th"/>
</dbReference>
<dbReference type="Pfam" id="PF24935">
    <property type="entry name" value="Ig_NUP210_6th"/>
    <property type="match status" value="1"/>
</dbReference>
<proteinExistence type="predicted"/>
<organism evidence="4 5">
    <name type="scientific">Rhinopomastus cyanomelas</name>
    <name type="common">Common scimitarbill</name>
    <dbReference type="NCBI Taxonomy" id="113115"/>
    <lineage>
        <taxon>Eukaryota</taxon>
        <taxon>Metazoa</taxon>
        <taxon>Chordata</taxon>
        <taxon>Craniata</taxon>
        <taxon>Vertebrata</taxon>
        <taxon>Euteleostomi</taxon>
        <taxon>Archelosauria</taxon>
        <taxon>Archosauria</taxon>
        <taxon>Dinosauria</taxon>
        <taxon>Saurischia</taxon>
        <taxon>Theropoda</taxon>
        <taxon>Coelurosauria</taxon>
        <taxon>Aves</taxon>
        <taxon>Neognathae</taxon>
        <taxon>Neoaves</taxon>
        <taxon>Telluraves</taxon>
        <taxon>Coraciimorphae</taxon>
        <taxon>Bucerotiformes</taxon>
        <taxon>Rhinopomastidae</taxon>
        <taxon>Rhinopomastus</taxon>
    </lineage>
</organism>
<reference evidence="4 5" key="1">
    <citation type="submission" date="2019-09" db="EMBL/GenBank/DDBJ databases">
        <title>Bird 10,000 Genomes (B10K) Project - Family phase.</title>
        <authorList>
            <person name="Zhang G."/>
        </authorList>
    </citation>
    <scope>NUCLEOTIDE SEQUENCE [LARGE SCALE GENOMIC DNA]</scope>
    <source>
        <strain evidence="4">B10K-DU-002-35</strain>
        <tissue evidence="4">Muscle</tissue>
    </source>
</reference>
<name>A0A7L1NRX3_RHICY</name>
<dbReference type="PANTHER" id="PTHR23019:SF2">
    <property type="entry name" value="NUCLEAR PORE MEMBRANE GLYCOPROTEIN 210"/>
    <property type="match status" value="1"/>
</dbReference>
<sequence>LKPTADFCTGVRVKAETQGYTTLMVSYTHADVHLDASITVATYLPLETVDPPSVALVTLGSSKNMLFEGGPRPWVQEPSKFFRDVTVEFADSVDVSFFGPPMSQNPVQHWVRVSCKSLGEQVITLTVGNSPTITNPLPVVVTAVVKFICAIPSQLTLTPVYRSPLFDLPCPLLQENTQVVLVSNSRNPVLDLAAYDQQGSKFDNFSSLSVTWESIKRSLANIKPAMPMELTLKEDRSGQKKMHGLQTVQVHNESGTAAISATATGYLQSHLKAAKVQTPYESFLPVSAKIEMILVEDVKLNPTDVYIYNHPDVQAELFIRGGSGYFFFNTSVANVVRLSHERSSGIALVQPLLPGSVTVMIHDLCLALPAPAKAEIYVSDIQGLYVQVVDKVEIRKTVKAYVRVLDDSKNPFPAKYFPFMDLKLRAESQIVSLAPLGEAPDDHTAAFLVHGMAWGQTSLTATVSDKTGQRIHSAPQKIEV</sequence>
<evidence type="ECO:0000313" key="4">
    <source>
        <dbReference type="EMBL" id="NXO01664.1"/>
    </source>
</evidence>
<dbReference type="Pfam" id="PF24902">
    <property type="entry name" value="Ig_NUP210_9th"/>
    <property type="match status" value="1"/>
</dbReference>
<accession>A0A7L1NRX3</accession>
<feature type="non-terminal residue" evidence="4">
    <location>
        <position position="1"/>
    </location>
</feature>
<comment type="caution">
    <text evidence="4">The sequence shown here is derived from an EMBL/GenBank/DDBJ whole genome shotgun (WGS) entry which is preliminary data.</text>
</comment>
<dbReference type="AlphaFoldDB" id="A0A7L1NRX3"/>
<dbReference type="InterPro" id="IPR056899">
    <property type="entry name" value="Ig_NUP210_9th"/>
</dbReference>
<evidence type="ECO:0000259" key="2">
    <source>
        <dbReference type="Pfam" id="PF24902"/>
    </source>
</evidence>
<dbReference type="InterPro" id="IPR045197">
    <property type="entry name" value="NUP210-like"/>
</dbReference>
<dbReference type="PANTHER" id="PTHR23019">
    <property type="entry name" value="NUCLEAR PORE MEMBRANE GLYCOPROTEIN GP210-RELATED"/>
    <property type="match status" value="1"/>
</dbReference>
<keyword evidence="5" id="KW-1185">Reference proteome</keyword>
<feature type="non-terminal residue" evidence="4">
    <location>
        <position position="480"/>
    </location>
</feature>
<feature type="domain" description="NUP210 Ig-like" evidence="2">
    <location>
        <begin position="301"/>
        <end position="378"/>
    </location>
</feature>
<dbReference type="OrthoDB" id="361283at2759"/>
<evidence type="ECO:0000259" key="1">
    <source>
        <dbReference type="Pfam" id="PF22962"/>
    </source>
</evidence>
<protein>
    <submittedName>
        <fullName evidence="4">PO210 protein</fullName>
    </submittedName>
</protein>
<dbReference type="Pfam" id="PF26184">
    <property type="entry name" value="Ig_NUP210_8th"/>
    <property type="match status" value="1"/>
</dbReference>
<evidence type="ECO:0000259" key="3">
    <source>
        <dbReference type="Pfam" id="PF24935"/>
    </source>
</evidence>
<feature type="domain" description="NUP210 Ig-like" evidence="1">
    <location>
        <begin position="49"/>
        <end position="150"/>
    </location>
</feature>
<dbReference type="Pfam" id="PF22962">
    <property type="entry name" value="Ig_NUP210_7th"/>
    <property type="match status" value="1"/>
</dbReference>
<gene>
    <name evidence="4" type="primary">Nup210_3</name>
    <name evidence="4" type="ORF">RHICYA_R14247</name>
</gene>
<dbReference type="InterPro" id="IPR055099">
    <property type="entry name" value="Ig_NUP210_7th"/>
</dbReference>
<dbReference type="EMBL" id="VXBP01008057">
    <property type="protein sequence ID" value="NXO01664.1"/>
    <property type="molecule type" value="Genomic_DNA"/>
</dbReference>
<dbReference type="GO" id="GO:0005643">
    <property type="term" value="C:nuclear pore"/>
    <property type="evidence" value="ECO:0007669"/>
    <property type="project" value="TreeGrafter"/>
</dbReference>
<feature type="domain" description="NUP210 Ig-like" evidence="3">
    <location>
        <begin position="2"/>
        <end position="29"/>
    </location>
</feature>
<dbReference type="Proteomes" id="UP000565785">
    <property type="component" value="Unassembled WGS sequence"/>
</dbReference>